<evidence type="ECO:0000313" key="5">
    <source>
        <dbReference type="EMBL" id="KDE02838.1"/>
    </source>
</evidence>
<dbReference type="InParanoid" id="U5HHV8"/>
<reference evidence="5 7" key="3">
    <citation type="journal article" date="2015" name="BMC Genomics">
        <title>Sex and parasites: genomic and transcriptomic analysis of Microbotryum lychnidis-dioicae, the biotrophic and plant-castrating anther smut fungus.</title>
        <authorList>
            <person name="Perlin M.H."/>
            <person name="Amselem J."/>
            <person name="Fontanillas E."/>
            <person name="Toh S.S."/>
            <person name="Chen Z."/>
            <person name="Goldberg J."/>
            <person name="Duplessis S."/>
            <person name="Henrissat B."/>
            <person name="Young S."/>
            <person name="Zeng Q."/>
            <person name="Aguileta G."/>
            <person name="Petit E."/>
            <person name="Badouin H."/>
            <person name="Andrews J."/>
            <person name="Razeeq D."/>
            <person name="Gabaldon T."/>
            <person name="Quesneville H."/>
            <person name="Giraud T."/>
            <person name="Hood M.E."/>
            <person name="Schultz D.J."/>
            <person name="Cuomo C.A."/>
        </authorList>
    </citation>
    <scope>NUCLEOTIDE SEQUENCE [LARGE SCALE GENOMIC DNA]</scope>
    <source>
        <strain evidence="5">P1A1 Lamole</strain>
        <strain evidence="7">p1A1 Lamole</strain>
    </source>
</reference>
<evidence type="ECO:0000313" key="6">
    <source>
        <dbReference type="EnsemblFungi" id="MVLG_06629T0"/>
    </source>
</evidence>
<feature type="region of interest" description="Disordered" evidence="4">
    <location>
        <begin position="241"/>
        <end position="263"/>
    </location>
</feature>
<dbReference type="EMBL" id="GL541777">
    <property type="protein sequence ID" value="KDE02838.1"/>
    <property type="molecule type" value="Genomic_DNA"/>
</dbReference>
<reference evidence="7" key="1">
    <citation type="submission" date="2010-11" db="EMBL/GenBank/DDBJ databases">
        <title>The genome sequence of Microbotryum violaceum strain p1A1 Lamole.</title>
        <authorList>
            <person name="Cuomo C."/>
            <person name="Perlin M."/>
            <person name="Young S.K."/>
            <person name="Zeng Q."/>
            <person name="Gargeya S."/>
            <person name="Alvarado L."/>
            <person name="Berlin A."/>
            <person name="Chapman S.B."/>
            <person name="Chen Z."/>
            <person name="Freedman E."/>
            <person name="Gellesch M."/>
            <person name="Goldberg J."/>
            <person name="Griggs A."/>
            <person name="Gujja S."/>
            <person name="Heilman E."/>
            <person name="Heiman D."/>
            <person name="Howarth C."/>
            <person name="Mehta T."/>
            <person name="Neiman D."/>
            <person name="Pearson M."/>
            <person name="Roberts A."/>
            <person name="Saif S."/>
            <person name="Shea T."/>
            <person name="Shenoy N."/>
            <person name="Sisk P."/>
            <person name="Stolte C."/>
            <person name="Sykes S."/>
            <person name="White J."/>
            <person name="Yandava C."/>
            <person name="Haas B."/>
            <person name="Nusbaum C."/>
            <person name="Birren B."/>
        </authorList>
    </citation>
    <scope>NUCLEOTIDE SEQUENCE [LARGE SCALE GENOMIC DNA]</scope>
    <source>
        <strain evidence="7">p1A1 Lamole</strain>
    </source>
</reference>
<dbReference type="SUPFAM" id="SSF48452">
    <property type="entry name" value="TPR-like"/>
    <property type="match status" value="1"/>
</dbReference>
<dbReference type="SMART" id="SM00028">
    <property type="entry name" value="TPR"/>
    <property type="match status" value="4"/>
</dbReference>
<dbReference type="PROSITE" id="PS50005">
    <property type="entry name" value="TPR"/>
    <property type="match status" value="1"/>
</dbReference>
<dbReference type="Proteomes" id="UP000017200">
    <property type="component" value="Unassembled WGS sequence"/>
</dbReference>
<dbReference type="EnsemblFungi" id="MVLG_06629T0">
    <property type="protein sequence ID" value="MVLG_06629T0"/>
    <property type="gene ID" value="MVLG_06629"/>
</dbReference>
<dbReference type="AlphaFoldDB" id="U5HHV8"/>
<keyword evidence="2 3" id="KW-0802">TPR repeat</keyword>
<dbReference type="EMBL" id="AEIJ01000828">
    <property type="status" value="NOT_ANNOTATED_CDS"/>
    <property type="molecule type" value="Genomic_DNA"/>
</dbReference>
<name>U5HHV8_USTV1</name>
<dbReference type="InterPro" id="IPR051012">
    <property type="entry name" value="CellSynth/LPSAsmb/PSIAsmb"/>
</dbReference>
<keyword evidence="1" id="KW-0677">Repeat</keyword>
<dbReference type="InterPro" id="IPR011990">
    <property type="entry name" value="TPR-like_helical_dom_sf"/>
</dbReference>
<dbReference type="PANTHER" id="PTHR45586:SF1">
    <property type="entry name" value="LIPOPOLYSACCHARIDE ASSEMBLY PROTEIN B"/>
    <property type="match status" value="1"/>
</dbReference>
<organism evidence="5">
    <name type="scientific">Microbotryum lychnidis-dioicae (strain p1A1 Lamole / MvSl-1064)</name>
    <name type="common">Anther smut fungus</name>
    <dbReference type="NCBI Taxonomy" id="683840"/>
    <lineage>
        <taxon>Eukaryota</taxon>
        <taxon>Fungi</taxon>
        <taxon>Dikarya</taxon>
        <taxon>Basidiomycota</taxon>
        <taxon>Pucciniomycotina</taxon>
        <taxon>Microbotryomycetes</taxon>
        <taxon>Microbotryales</taxon>
        <taxon>Microbotryaceae</taxon>
        <taxon>Microbotryum</taxon>
    </lineage>
</organism>
<reference evidence="5" key="2">
    <citation type="submission" date="2010-11" db="EMBL/GenBank/DDBJ databases">
        <authorList>
            <consortium name="The Broad Institute Genome Sequencing Platform"/>
            <person name="Earl A."/>
            <person name="Ward D."/>
            <person name="Feldgarden M."/>
            <person name="Gevers D."/>
            <person name="Butler R."/>
            <person name="Young S.K."/>
            <person name="Zeng Q."/>
            <person name="Gargeya S."/>
            <person name="Fitzgerald M."/>
            <person name="Haas B."/>
            <person name="Abouelleil A."/>
            <person name="Alvarado L."/>
            <person name="Arachchi H.M."/>
            <person name="Berlin A."/>
            <person name="Brown A."/>
            <person name="Chapman S.B."/>
            <person name="Chen Z."/>
            <person name="Dunbar C."/>
            <person name="Freedman E."/>
            <person name="Gearin G."/>
            <person name="Gellesch M."/>
            <person name="Goldberg J."/>
            <person name="Griggs A."/>
            <person name="Gujja S."/>
            <person name="Heilman E."/>
            <person name="Heiman D."/>
            <person name="Howarth C."/>
            <person name="Larson L."/>
            <person name="Lui A."/>
            <person name="MacDonald P.J.P."/>
            <person name="Mehta T."/>
            <person name="Montmayeur A."/>
            <person name="Murphy C."/>
            <person name="Neiman D."/>
            <person name="Pearson M."/>
            <person name="Priest M."/>
            <person name="Roberts A."/>
            <person name="Saif S."/>
            <person name="Shea T."/>
            <person name="Shenoy N."/>
            <person name="Sisk P."/>
            <person name="Stolte C."/>
            <person name="Sykes S."/>
            <person name="White J."/>
            <person name="Yandava C."/>
            <person name="Wortman J."/>
            <person name="Nusbaum C."/>
            <person name="Birren B."/>
        </authorList>
    </citation>
    <scope>NUCLEOTIDE SEQUENCE</scope>
    <source>
        <strain evidence="5">P1A1 Lamole</strain>
    </source>
</reference>
<evidence type="ECO:0000256" key="2">
    <source>
        <dbReference type="ARBA" id="ARBA00022803"/>
    </source>
</evidence>
<evidence type="ECO:0000256" key="3">
    <source>
        <dbReference type="PROSITE-ProRule" id="PRU00339"/>
    </source>
</evidence>
<feature type="repeat" description="TPR" evidence="3">
    <location>
        <begin position="99"/>
        <end position="132"/>
    </location>
</feature>
<dbReference type="Gene3D" id="1.25.40.10">
    <property type="entry name" value="Tetratricopeptide repeat domain"/>
    <property type="match status" value="2"/>
</dbReference>
<evidence type="ECO:0000256" key="1">
    <source>
        <dbReference type="ARBA" id="ARBA00022737"/>
    </source>
</evidence>
<evidence type="ECO:0008006" key="8">
    <source>
        <dbReference type="Google" id="ProtNLM"/>
    </source>
</evidence>
<dbReference type="STRING" id="683840.U5HHV8"/>
<dbReference type="HOGENOM" id="CLU_078033_1_0_1"/>
<reference evidence="6" key="4">
    <citation type="submission" date="2015-06" db="UniProtKB">
        <authorList>
            <consortium name="EnsemblFungi"/>
        </authorList>
    </citation>
    <scope>IDENTIFICATION</scope>
</reference>
<dbReference type="Pfam" id="PF13432">
    <property type="entry name" value="TPR_16"/>
    <property type="match status" value="1"/>
</dbReference>
<dbReference type="OMA" id="VEAMQCL"/>
<dbReference type="Pfam" id="PF14559">
    <property type="entry name" value="TPR_19"/>
    <property type="match status" value="1"/>
</dbReference>
<dbReference type="PANTHER" id="PTHR45586">
    <property type="entry name" value="TPR REPEAT-CONTAINING PROTEIN PA4667"/>
    <property type="match status" value="1"/>
</dbReference>
<accession>U5HHV8</accession>
<dbReference type="OrthoDB" id="1926212at2759"/>
<keyword evidence="7" id="KW-1185">Reference proteome</keyword>
<gene>
    <name evidence="5" type="ORF">MVLG_06629</name>
</gene>
<evidence type="ECO:0000313" key="7">
    <source>
        <dbReference type="Proteomes" id="UP000017200"/>
    </source>
</evidence>
<evidence type="ECO:0000256" key="4">
    <source>
        <dbReference type="SAM" id="MobiDB-lite"/>
    </source>
</evidence>
<dbReference type="InterPro" id="IPR019734">
    <property type="entry name" value="TPR_rpt"/>
</dbReference>
<protein>
    <recommendedName>
        <fullName evidence="8">TPR-like protein</fullName>
    </recommendedName>
</protein>
<sequence>MLRAAATRHITSLARSSTIVARLKTSGPVTNPWTARLYPSCTCTMTRHASSSTDASSLQDPQEIQAQAALDQGTLALQHGHLDEAARHYQHSLSIKESSIAHYNLGVVQYQLSSLPDAIKSFERSLSLSPSVPNPTQDVNPSTPLQPLTPAQLIAADTHTNLGAAYILSKPPQPQLALQHLQHALAYNPEDGEVCYNLAAVLEATGHFNEALVAFQRSEKLGIDRAKINIRNLGAKILGKMREEEEKKSQGGGEKGEGSLKTM</sequence>
<proteinExistence type="predicted"/>